<feature type="region of interest" description="Disordered" evidence="6">
    <location>
        <begin position="585"/>
        <end position="632"/>
    </location>
</feature>
<dbReference type="InterPro" id="IPR045861">
    <property type="entry name" value="CorA_cytoplasmic_dom"/>
</dbReference>
<evidence type="ECO:0000256" key="1">
    <source>
        <dbReference type="ARBA" id="ARBA00004141"/>
    </source>
</evidence>
<dbReference type="Gene3D" id="4.10.280.10">
    <property type="entry name" value="Helix-loop-helix DNA-binding domain"/>
    <property type="match status" value="1"/>
</dbReference>
<dbReference type="PROSITE" id="PS50888">
    <property type="entry name" value="BHLH"/>
    <property type="match status" value="1"/>
</dbReference>
<dbReference type="InterPro" id="IPR011598">
    <property type="entry name" value="bHLH_dom"/>
</dbReference>
<dbReference type="EMBL" id="BAABUK010000003">
    <property type="protein sequence ID" value="GAA5808467.1"/>
    <property type="molecule type" value="Genomic_DNA"/>
</dbReference>
<evidence type="ECO:0000313" key="10">
    <source>
        <dbReference type="Proteomes" id="UP001473302"/>
    </source>
</evidence>
<evidence type="ECO:0000256" key="4">
    <source>
        <dbReference type="ARBA" id="ARBA00022989"/>
    </source>
</evidence>
<dbReference type="Proteomes" id="UP001473302">
    <property type="component" value="Unassembled WGS sequence"/>
</dbReference>
<dbReference type="Pfam" id="PF23181">
    <property type="entry name" value="bHLH_INO4"/>
    <property type="match status" value="1"/>
</dbReference>
<feature type="transmembrane region" description="Helical" evidence="7">
    <location>
        <begin position="487"/>
        <end position="508"/>
    </location>
</feature>
<evidence type="ECO:0000256" key="6">
    <source>
        <dbReference type="SAM" id="MobiDB-lite"/>
    </source>
</evidence>
<dbReference type="InterPro" id="IPR057072">
    <property type="entry name" value="bHLH_INO4"/>
</dbReference>
<proteinExistence type="inferred from homology"/>
<dbReference type="Pfam" id="PF01544">
    <property type="entry name" value="CorA"/>
    <property type="match status" value="2"/>
</dbReference>
<reference evidence="9 10" key="1">
    <citation type="submission" date="2024-04" db="EMBL/GenBank/DDBJ databases">
        <title>genome sequences of Mucor flavus KT1a and Helicostylum pulchrum KT1b strains isolated from the surface of a dry-aged beef.</title>
        <authorList>
            <person name="Toyotome T."/>
            <person name="Hosono M."/>
            <person name="Torimaru M."/>
            <person name="Fukuda K."/>
            <person name="Mikami N."/>
        </authorList>
    </citation>
    <scope>NUCLEOTIDE SEQUENCE [LARGE SCALE GENOMIC DNA]</scope>
    <source>
        <strain evidence="9 10">KT1a</strain>
    </source>
</reference>
<dbReference type="InterPro" id="IPR002523">
    <property type="entry name" value="MgTranspt_CorA/ZnTranspt_ZntB"/>
</dbReference>
<dbReference type="CDD" id="cd12829">
    <property type="entry name" value="Alr1p-like"/>
    <property type="match status" value="1"/>
</dbReference>
<dbReference type="SUPFAM" id="SSF143865">
    <property type="entry name" value="CorA soluble domain-like"/>
    <property type="match status" value="1"/>
</dbReference>
<comment type="similarity">
    <text evidence="2">Belongs to the CorA metal ion transporter (MIT) (TC 1.A.35) family.</text>
</comment>
<gene>
    <name evidence="9" type="ORF">MFLAVUS_001858</name>
</gene>
<sequence>MEDETYHARTFTTRSGEYVLDMEPETIAPPQFSSVDNKQRKGSTEVDVCYPYEPQLLDQHPTVELDVLKAYIKKDDEVVDPEYESEHQLTARLNDLLESSEKPSISRRYSLYGDFVKELEVNKNIDRYTFYSADLGSLKSRSFKELLEMNSQEKQVQDKTVADLLVETSSWWIDILAPTNEEMRAISKIFRIHPLTTEDIQAQESREKCEIFQNYMFISFRSFNHDYLSQEYLDAVSFYIIVFKDGVLTFRFQDLPHPHNVRRRIHQLKDFIRVTPEWINYALIDNITDSFAPLIQHTELEVDSIDDLVLVLNSSEQNDMLRRISSCRKTVMQLLRLLGPKADVVKSLIKRYEDKAKETQYNNMMLRESHSVNGNGISNINVNSNGNDIYPEQDEGKVHHEVTLYLGDIQDHILTMLQNVNHYDLILGRAHRNYLGQISIELSQAGNTTNGVINRLTFFATIVVPLNLVGSLFGMNVHVPGQDQNDLAYFFWIVMGMALYVVAMIAIGKRTETFNDNSLFSDMEQSRLHRFLDGLESEPGTNASLSNTNRPTPILLSSPYQLGTTTDATPAPFFHNSVHVNTLVFSNNNKPTKKKYPKRMTPYSPTSSSSTHTSSSDELKKIKKSSAKKMPHELLTDRQKKANHIASEQKRRANIRIGFEKLVDVVPTLSSGHRSESLILQKSVDHLRQLVDSKTKLKERARELQLMLGDIPDDDSSEGEDYDF</sequence>
<keyword evidence="4 7" id="KW-1133">Transmembrane helix</keyword>
<feature type="compositionally biased region" description="Low complexity" evidence="6">
    <location>
        <begin position="601"/>
        <end position="614"/>
    </location>
</feature>
<dbReference type="InterPro" id="IPR044089">
    <property type="entry name" value="Alr1-like"/>
</dbReference>
<dbReference type="SUPFAM" id="SSF47459">
    <property type="entry name" value="HLH, helix-loop-helix DNA-binding domain"/>
    <property type="match status" value="1"/>
</dbReference>
<name>A0ABP9YNP5_9FUNG</name>
<evidence type="ECO:0000256" key="5">
    <source>
        <dbReference type="ARBA" id="ARBA00023136"/>
    </source>
</evidence>
<dbReference type="InterPro" id="IPR036638">
    <property type="entry name" value="HLH_DNA-bd_sf"/>
</dbReference>
<dbReference type="SMART" id="SM00353">
    <property type="entry name" value="HLH"/>
    <property type="match status" value="1"/>
</dbReference>
<dbReference type="PANTHER" id="PTHR21535:SF51">
    <property type="entry name" value="MANGANESE RESISTANCE PROTEIN MNR2"/>
    <property type="match status" value="1"/>
</dbReference>
<evidence type="ECO:0000256" key="2">
    <source>
        <dbReference type="ARBA" id="ARBA00009765"/>
    </source>
</evidence>
<comment type="caution">
    <text evidence="9">The sequence shown here is derived from an EMBL/GenBank/DDBJ whole genome shotgun (WGS) entry which is preliminary data.</text>
</comment>
<dbReference type="SUPFAM" id="SSF144083">
    <property type="entry name" value="Magnesium transport protein CorA, transmembrane region"/>
    <property type="match status" value="1"/>
</dbReference>
<accession>A0ABP9YNP5</accession>
<dbReference type="InterPro" id="IPR045863">
    <property type="entry name" value="CorA_TM1_TM2"/>
</dbReference>
<comment type="subcellular location">
    <subcellularLocation>
        <location evidence="1">Membrane</location>
        <topology evidence="1">Multi-pass membrane protein</topology>
    </subcellularLocation>
</comment>
<dbReference type="Gene3D" id="1.20.58.340">
    <property type="entry name" value="Magnesium transport protein CorA, transmembrane region"/>
    <property type="match status" value="2"/>
</dbReference>
<dbReference type="Gene3D" id="3.30.460.20">
    <property type="entry name" value="CorA soluble domain-like"/>
    <property type="match status" value="1"/>
</dbReference>
<keyword evidence="3 7" id="KW-0812">Transmembrane</keyword>
<keyword evidence="10" id="KW-1185">Reference proteome</keyword>
<evidence type="ECO:0000256" key="3">
    <source>
        <dbReference type="ARBA" id="ARBA00022692"/>
    </source>
</evidence>
<evidence type="ECO:0000313" key="9">
    <source>
        <dbReference type="EMBL" id="GAA5808467.1"/>
    </source>
</evidence>
<keyword evidence="5 7" id="KW-0472">Membrane</keyword>
<protein>
    <recommendedName>
        <fullName evidence="8">BHLH domain-containing protein</fullName>
    </recommendedName>
</protein>
<feature type="transmembrane region" description="Helical" evidence="7">
    <location>
        <begin position="456"/>
        <end position="475"/>
    </location>
</feature>
<evidence type="ECO:0000256" key="7">
    <source>
        <dbReference type="SAM" id="Phobius"/>
    </source>
</evidence>
<dbReference type="PANTHER" id="PTHR21535">
    <property type="entry name" value="MAGNESIUM AND COBALT TRANSPORT PROTEIN/MITOCHONDRIAL IMPORT INNER MEMBRANE TRANSLOCASE SUBUNIT TIM8"/>
    <property type="match status" value="1"/>
</dbReference>
<organism evidence="9 10">
    <name type="scientific">Mucor flavus</name>
    <dbReference type="NCBI Taxonomy" id="439312"/>
    <lineage>
        <taxon>Eukaryota</taxon>
        <taxon>Fungi</taxon>
        <taxon>Fungi incertae sedis</taxon>
        <taxon>Mucoromycota</taxon>
        <taxon>Mucoromycotina</taxon>
        <taxon>Mucoromycetes</taxon>
        <taxon>Mucorales</taxon>
        <taxon>Mucorineae</taxon>
        <taxon>Mucoraceae</taxon>
        <taxon>Mucor</taxon>
    </lineage>
</organism>
<feature type="domain" description="BHLH" evidence="8">
    <location>
        <begin position="639"/>
        <end position="690"/>
    </location>
</feature>
<evidence type="ECO:0000259" key="8">
    <source>
        <dbReference type="PROSITE" id="PS50888"/>
    </source>
</evidence>